<organism evidence="1 2">
    <name type="scientific">Irpex rosettiformis</name>
    <dbReference type="NCBI Taxonomy" id="378272"/>
    <lineage>
        <taxon>Eukaryota</taxon>
        <taxon>Fungi</taxon>
        <taxon>Dikarya</taxon>
        <taxon>Basidiomycota</taxon>
        <taxon>Agaricomycotina</taxon>
        <taxon>Agaricomycetes</taxon>
        <taxon>Polyporales</taxon>
        <taxon>Irpicaceae</taxon>
        <taxon>Irpex</taxon>
    </lineage>
</organism>
<name>A0ACB8UG12_9APHY</name>
<evidence type="ECO:0000313" key="2">
    <source>
        <dbReference type="Proteomes" id="UP001055072"/>
    </source>
</evidence>
<keyword evidence="2" id="KW-1185">Reference proteome</keyword>
<dbReference type="Proteomes" id="UP001055072">
    <property type="component" value="Unassembled WGS sequence"/>
</dbReference>
<reference evidence="1" key="1">
    <citation type="journal article" date="2021" name="Environ. Microbiol.">
        <title>Gene family expansions and transcriptome signatures uncover fungal adaptations to wood decay.</title>
        <authorList>
            <person name="Hage H."/>
            <person name="Miyauchi S."/>
            <person name="Viragh M."/>
            <person name="Drula E."/>
            <person name="Min B."/>
            <person name="Chaduli D."/>
            <person name="Navarro D."/>
            <person name="Favel A."/>
            <person name="Norest M."/>
            <person name="Lesage-Meessen L."/>
            <person name="Balint B."/>
            <person name="Merenyi Z."/>
            <person name="de Eugenio L."/>
            <person name="Morin E."/>
            <person name="Martinez A.T."/>
            <person name="Baldrian P."/>
            <person name="Stursova M."/>
            <person name="Martinez M.J."/>
            <person name="Novotny C."/>
            <person name="Magnuson J.K."/>
            <person name="Spatafora J.W."/>
            <person name="Maurice S."/>
            <person name="Pangilinan J."/>
            <person name="Andreopoulos W."/>
            <person name="LaButti K."/>
            <person name="Hundley H."/>
            <person name="Na H."/>
            <person name="Kuo A."/>
            <person name="Barry K."/>
            <person name="Lipzen A."/>
            <person name="Henrissat B."/>
            <person name="Riley R."/>
            <person name="Ahrendt S."/>
            <person name="Nagy L.G."/>
            <person name="Grigoriev I.V."/>
            <person name="Martin F."/>
            <person name="Rosso M.N."/>
        </authorList>
    </citation>
    <scope>NUCLEOTIDE SEQUENCE</scope>
    <source>
        <strain evidence="1">CBS 384.51</strain>
    </source>
</reference>
<evidence type="ECO:0000313" key="1">
    <source>
        <dbReference type="EMBL" id="KAI0093302.1"/>
    </source>
</evidence>
<dbReference type="EMBL" id="MU274902">
    <property type="protein sequence ID" value="KAI0093302.1"/>
    <property type="molecule type" value="Genomic_DNA"/>
</dbReference>
<protein>
    <submittedName>
        <fullName evidence="1">Voltage-dependent anion channel-domain-containing protein</fullName>
    </submittedName>
</protein>
<gene>
    <name evidence="1" type="ORF">BDY19DRAFT_419880</name>
</gene>
<comment type="caution">
    <text evidence="1">The sequence shown here is derived from an EMBL/GenBank/DDBJ whole genome shotgun (WGS) entry which is preliminary data.</text>
</comment>
<sequence length="467" mass="52516">MPPRRSLKRTASMVQVSALSRRIHGWSWQAFPIGMGTGAVYVTLAGLKDHWGSKLDTVETVFFFFNLVLFILNTTTLLLQLLLYPRQARRLVTDSAKCIYVPLMLLSFATIIIGTINYAIPRKTVGPNFIYVLFWLYVGLSVGVCFPLLMIFFNKPHDLNKFTPAWAFLIFPMMLVGVVAYNVLNVIALDEPRALGILLTAYAFQGLGFFMTMFYICIYILRVITTGFMDGAQASGAFVACGPPGFTALALIHLGEDAREIVTARQLLTPMAGEIWYVSSVLAALLLFGLAVFFFVFGALPYWYKLHRSLKEILGCWSLTFPNVGWILAISKIGDTFNIQGFYIWSLVMTIIMCATWIVLFVLTAVAFWEGKIFNSKPEDVIRDMYYADEKLQVKDIERRLSVVERSMHRINSRHERNGPDVTPHDSDGCEMMRMTTTRDSVVLPTLSLNQVPTSPSLSSDLPPPSV</sequence>
<accession>A0ACB8UG12</accession>
<proteinExistence type="predicted"/>